<proteinExistence type="predicted"/>
<protein>
    <submittedName>
        <fullName evidence="4">Serine protease 79</fullName>
    </submittedName>
</protein>
<feature type="non-terminal residue" evidence="4">
    <location>
        <position position="1"/>
    </location>
</feature>
<evidence type="ECO:0000313" key="4">
    <source>
        <dbReference type="EMBL" id="QQP49146.1"/>
    </source>
</evidence>
<name>A0A7T8HFN6_CALRO</name>
<accession>A0A7T8HFN6</accession>
<feature type="domain" description="C-type lectin" evidence="2">
    <location>
        <begin position="70"/>
        <end position="151"/>
    </location>
</feature>
<gene>
    <name evidence="4" type="ORF">FKW44_009687</name>
</gene>
<dbReference type="EMBL" id="CP045895">
    <property type="protein sequence ID" value="QQP49146.1"/>
    <property type="molecule type" value="Genomic_DNA"/>
</dbReference>
<dbReference type="InterPro" id="IPR001190">
    <property type="entry name" value="SRCR"/>
</dbReference>
<dbReference type="InterPro" id="IPR001304">
    <property type="entry name" value="C-type_lectin-like"/>
</dbReference>
<sequence>GLVHGPINEERKITESVECSGEESSLEKCKIQYASSGNRWGSCKPSSNIVSITCVHDSLASCAKEGEVPWGDSCYSVHTKPANFNEAQSICKEEGKTLLEIASQRENDLVSELLLHNKLSKDILGEVWTGGFASRTKRSASYIWHGSSTYI</sequence>
<keyword evidence="4" id="KW-0378">Hydrolase</keyword>
<comment type="caution">
    <text evidence="1">Lacks conserved residue(s) required for the propagation of feature annotation.</text>
</comment>
<keyword evidence="5" id="KW-1185">Reference proteome</keyword>
<dbReference type="PROSITE" id="PS50041">
    <property type="entry name" value="C_TYPE_LECTIN_2"/>
    <property type="match status" value="1"/>
</dbReference>
<dbReference type="AlphaFoldDB" id="A0A7T8HFN6"/>
<dbReference type="SUPFAM" id="SSF56436">
    <property type="entry name" value="C-type lectin-like"/>
    <property type="match status" value="1"/>
</dbReference>
<dbReference type="GO" id="GO:0008233">
    <property type="term" value="F:peptidase activity"/>
    <property type="evidence" value="ECO:0007669"/>
    <property type="project" value="UniProtKB-KW"/>
</dbReference>
<dbReference type="Gene3D" id="3.10.100.10">
    <property type="entry name" value="Mannose-Binding Protein A, subunit A"/>
    <property type="match status" value="1"/>
</dbReference>
<dbReference type="InterPro" id="IPR016186">
    <property type="entry name" value="C-type_lectin-like/link_sf"/>
</dbReference>
<dbReference type="InterPro" id="IPR016187">
    <property type="entry name" value="CTDL_fold"/>
</dbReference>
<evidence type="ECO:0000259" key="3">
    <source>
        <dbReference type="PROSITE" id="PS50287"/>
    </source>
</evidence>
<organism evidence="4 5">
    <name type="scientific">Caligus rogercresseyi</name>
    <name type="common">Sea louse</name>
    <dbReference type="NCBI Taxonomy" id="217165"/>
    <lineage>
        <taxon>Eukaryota</taxon>
        <taxon>Metazoa</taxon>
        <taxon>Ecdysozoa</taxon>
        <taxon>Arthropoda</taxon>
        <taxon>Crustacea</taxon>
        <taxon>Multicrustacea</taxon>
        <taxon>Hexanauplia</taxon>
        <taxon>Copepoda</taxon>
        <taxon>Siphonostomatoida</taxon>
        <taxon>Caligidae</taxon>
        <taxon>Caligus</taxon>
    </lineage>
</organism>
<evidence type="ECO:0000259" key="2">
    <source>
        <dbReference type="PROSITE" id="PS50041"/>
    </source>
</evidence>
<feature type="non-terminal residue" evidence="4">
    <location>
        <position position="151"/>
    </location>
</feature>
<evidence type="ECO:0000256" key="1">
    <source>
        <dbReference type="PROSITE-ProRule" id="PRU00196"/>
    </source>
</evidence>
<feature type="disulfide bond" evidence="1">
    <location>
        <begin position="19"/>
        <end position="29"/>
    </location>
</feature>
<keyword evidence="4" id="KW-0645">Protease</keyword>
<dbReference type="CDD" id="cd00037">
    <property type="entry name" value="CLECT"/>
    <property type="match status" value="1"/>
</dbReference>
<dbReference type="Proteomes" id="UP000595437">
    <property type="component" value="Chromosome 6"/>
</dbReference>
<reference evidence="5" key="1">
    <citation type="submission" date="2021-01" db="EMBL/GenBank/DDBJ databases">
        <title>Caligus Genome Assembly.</title>
        <authorList>
            <person name="Gallardo-Escarate C."/>
        </authorList>
    </citation>
    <scope>NUCLEOTIDE SEQUENCE [LARGE SCALE GENOMIC DNA]</scope>
</reference>
<feature type="domain" description="SRCR" evidence="3">
    <location>
        <begin position="1"/>
        <end position="55"/>
    </location>
</feature>
<dbReference type="PROSITE" id="PS50287">
    <property type="entry name" value="SRCR_2"/>
    <property type="match status" value="1"/>
</dbReference>
<evidence type="ECO:0000313" key="5">
    <source>
        <dbReference type="Proteomes" id="UP000595437"/>
    </source>
</evidence>
<keyword evidence="1" id="KW-1015">Disulfide bond</keyword>
<dbReference type="GO" id="GO:0006508">
    <property type="term" value="P:proteolysis"/>
    <property type="evidence" value="ECO:0007669"/>
    <property type="project" value="UniProtKB-KW"/>
</dbReference>
<dbReference type="GO" id="GO:0016020">
    <property type="term" value="C:membrane"/>
    <property type="evidence" value="ECO:0007669"/>
    <property type="project" value="InterPro"/>
</dbReference>